<evidence type="ECO:0000256" key="2">
    <source>
        <dbReference type="ARBA" id="ARBA00005540"/>
    </source>
</evidence>
<evidence type="ECO:0000313" key="10">
    <source>
        <dbReference type="EMBL" id="SHE64085.1"/>
    </source>
</evidence>
<feature type="transmembrane region" description="Helical" evidence="9">
    <location>
        <begin position="22"/>
        <end position="41"/>
    </location>
</feature>
<feature type="transmembrane region" description="Helical" evidence="9">
    <location>
        <begin position="178"/>
        <end position="202"/>
    </location>
</feature>
<evidence type="ECO:0000256" key="7">
    <source>
        <dbReference type="ARBA" id="ARBA00023136"/>
    </source>
</evidence>
<feature type="transmembrane region" description="Helical" evidence="9">
    <location>
        <begin position="123"/>
        <end position="146"/>
    </location>
</feature>
<accession>A0A1M4V565</accession>
<dbReference type="AlphaFoldDB" id="A0A1M4V565"/>
<dbReference type="GO" id="GO:0032217">
    <property type="term" value="F:riboflavin transmembrane transporter activity"/>
    <property type="evidence" value="ECO:0007669"/>
    <property type="project" value="UniProtKB-UniRule"/>
</dbReference>
<keyword evidence="7 8" id="KW-0472">Membrane</keyword>
<evidence type="ECO:0000256" key="5">
    <source>
        <dbReference type="ARBA" id="ARBA00022692"/>
    </source>
</evidence>
<dbReference type="PIRSF" id="PIRSF037778">
    <property type="entry name" value="UCP037778_transp_RibU"/>
    <property type="match status" value="1"/>
</dbReference>
<comment type="similarity">
    <text evidence="2 8">Belongs to the prokaryotic riboflavin transporter (P-RFT) (TC 2.A.87) family.</text>
</comment>
<dbReference type="GO" id="GO:0005886">
    <property type="term" value="C:plasma membrane"/>
    <property type="evidence" value="ECO:0007669"/>
    <property type="project" value="UniProtKB-SubCell"/>
</dbReference>
<dbReference type="EMBL" id="FQVI01000003">
    <property type="protein sequence ID" value="SHE64085.1"/>
    <property type="molecule type" value="Genomic_DNA"/>
</dbReference>
<evidence type="ECO:0000256" key="1">
    <source>
        <dbReference type="ARBA" id="ARBA00004651"/>
    </source>
</evidence>
<evidence type="ECO:0000256" key="9">
    <source>
        <dbReference type="SAM" id="Phobius"/>
    </source>
</evidence>
<dbReference type="InterPro" id="IPR025720">
    <property type="entry name" value="RibU"/>
</dbReference>
<keyword evidence="4 8" id="KW-1003">Cell membrane</keyword>
<comment type="subcellular location">
    <subcellularLocation>
        <location evidence="1">Cell membrane</location>
        <topology evidence="1">Multi-pass membrane protein</topology>
    </subcellularLocation>
</comment>
<dbReference type="PANTHER" id="PTHR38438">
    <property type="entry name" value="RIBOFLAVIN TRANSPORTER RIBU"/>
    <property type="match status" value="1"/>
</dbReference>
<reference evidence="10 11" key="1">
    <citation type="submission" date="2016-11" db="EMBL/GenBank/DDBJ databases">
        <authorList>
            <person name="Jaros S."/>
            <person name="Januszkiewicz K."/>
            <person name="Wedrychowicz H."/>
        </authorList>
    </citation>
    <scope>NUCLEOTIDE SEQUENCE [LARGE SCALE GENOMIC DNA]</scope>
    <source>
        <strain evidence="10 11">DSM 17459</strain>
    </source>
</reference>
<name>A0A1M4V565_9CLOT</name>
<feature type="transmembrane region" description="Helical" evidence="9">
    <location>
        <begin position="61"/>
        <end position="86"/>
    </location>
</feature>
<dbReference type="Pfam" id="PF12822">
    <property type="entry name" value="ECF_trnsprt"/>
    <property type="match status" value="1"/>
</dbReference>
<proteinExistence type="inferred from homology"/>
<evidence type="ECO:0000256" key="8">
    <source>
        <dbReference type="PIRNR" id="PIRNR037778"/>
    </source>
</evidence>
<sequence length="212" mass="22296">MSEQVVSNKNVRNARTANRSKIRTMVQIGMLSAIAVILMSFEFPLPFAPAFYKIDLSEVPVLIGCFAMGPLAGVIIELIKVVLHMVFMGTTTAGVGDVANFVIGCAFIVPAGLLYKYKRTRKAALVGMGAGTAIMTVIGGLCNAFVLLPLYAAAFGGMEAIIAAGSAINGGINGVATFVLLAVTPFNLVKGVVVSLITLLLYKRVRVLLKGE</sequence>
<dbReference type="InterPro" id="IPR024529">
    <property type="entry name" value="ECF_trnsprt_substrate-spec"/>
</dbReference>
<feature type="transmembrane region" description="Helical" evidence="9">
    <location>
        <begin position="98"/>
        <end position="117"/>
    </location>
</feature>
<dbReference type="STRING" id="1122155.SAMN02745158_01130"/>
<keyword evidence="6 9" id="KW-1133">Transmembrane helix</keyword>
<evidence type="ECO:0000256" key="6">
    <source>
        <dbReference type="ARBA" id="ARBA00022989"/>
    </source>
</evidence>
<dbReference type="Proteomes" id="UP000184245">
    <property type="component" value="Unassembled WGS sequence"/>
</dbReference>
<protein>
    <recommendedName>
        <fullName evidence="8">Riboflavin transporter</fullName>
    </recommendedName>
</protein>
<keyword evidence="11" id="KW-1185">Reference proteome</keyword>
<keyword evidence="3 8" id="KW-0813">Transport</keyword>
<dbReference type="PANTHER" id="PTHR38438:SF1">
    <property type="entry name" value="RIBOFLAVIN TRANSPORTER RIBU"/>
    <property type="match status" value="1"/>
</dbReference>
<dbReference type="Gene3D" id="1.10.1760.20">
    <property type="match status" value="1"/>
</dbReference>
<gene>
    <name evidence="10" type="ORF">SAMN02745158_01130</name>
</gene>
<keyword evidence="5 9" id="KW-0812">Transmembrane</keyword>
<organism evidence="10 11">
    <name type="scientific">Lactonifactor longoviformis DSM 17459</name>
    <dbReference type="NCBI Taxonomy" id="1122155"/>
    <lineage>
        <taxon>Bacteria</taxon>
        <taxon>Bacillati</taxon>
        <taxon>Bacillota</taxon>
        <taxon>Clostridia</taxon>
        <taxon>Eubacteriales</taxon>
        <taxon>Clostridiaceae</taxon>
        <taxon>Lactonifactor</taxon>
    </lineage>
</organism>
<evidence type="ECO:0000256" key="4">
    <source>
        <dbReference type="ARBA" id="ARBA00022475"/>
    </source>
</evidence>
<feature type="transmembrane region" description="Helical" evidence="9">
    <location>
        <begin position="153"/>
        <end position="172"/>
    </location>
</feature>
<evidence type="ECO:0000313" key="11">
    <source>
        <dbReference type="Proteomes" id="UP000184245"/>
    </source>
</evidence>
<dbReference type="RefSeq" id="WP_072849728.1">
    <property type="nucleotide sequence ID" value="NZ_FQVI01000003.1"/>
</dbReference>
<dbReference type="OrthoDB" id="9809216at2"/>
<comment type="function">
    <text evidence="8">Probably a riboflavin-binding protein that interacts with the energy-coupling factor (ECF) ABC-transporter complex.</text>
</comment>
<evidence type="ECO:0000256" key="3">
    <source>
        <dbReference type="ARBA" id="ARBA00022448"/>
    </source>
</evidence>